<keyword evidence="3" id="KW-0614">Plasmid</keyword>
<evidence type="ECO:0000313" key="4">
    <source>
        <dbReference type="Proteomes" id="UP000218418"/>
    </source>
</evidence>
<evidence type="ECO:0000313" key="3">
    <source>
        <dbReference type="EMBL" id="BAY87629.1"/>
    </source>
</evidence>
<proteinExistence type="predicted"/>
<feature type="region of interest" description="Disordered" evidence="1">
    <location>
        <begin position="659"/>
        <end position="729"/>
    </location>
</feature>
<reference evidence="3 4" key="1">
    <citation type="submission" date="2017-06" db="EMBL/GenBank/DDBJ databases">
        <title>Genome sequencing of cyanobaciteial culture collection at National Institute for Environmental Studies (NIES).</title>
        <authorList>
            <person name="Hirose Y."/>
            <person name="Shimura Y."/>
            <person name="Fujisawa T."/>
            <person name="Nakamura Y."/>
            <person name="Kawachi M."/>
        </authorList>
    </citation>
    <scope>NUCLEOTIDE SEQUENCE [LARGE SCALE GENOMIC DNA]</scope>
    <source>
        <strain evidence="3 4">NIES-267</strain>
        <plasmid evidence="4">Plasmid1 dna</plasmid>
    </source>
</reference>
<protein>
    <submittedName>
        <fullName evidence="3">Uncharacterized protein</fullName>
    </submittedName>
</protein>
<evidence type="ECO:0000256" key="2">
    <source>
        <dbReference type="SAM" id="Phobius"/>
    </source>
</evidence>
<organism evidence="3 4">
    <name type="scientific">Calothrix parasitica NIES-267</name>
    <dbReference type="NCBI Taxonomy" id="1973488"/>
    <lineage>
        <taxon>Bacteria</taxon>
        <taxon>Bacillati</taxon>
        <taxon>Cyanobacteriota</taxon>
        <taxon>Cyanophyceae</taxon>
        <taxon>Nostocales</taxon>
        <taxon>Calotrichaceae</taxon>
        <taxon>Calothrix</taxon>
    </lineage>
</organism>
<geneLocation type="plasmid" evidence="4">
    <name>Plasmid1 dna</name>
</geneLocation>
<keyword evidence="4" id="KW-1185">Reference proteome</keyword>
<name>A0A1Z4M2B6_9CYAN</name>
<keyword evidence="2" id="KW-0812">Transmembrane</keyword>
<dbReference type="AlphaFoldDB" id="A0A1Z4M2B6"/>
<feature type="transmembrane region" description="Helical" evidence="2">
    <location>
        <begin position="615"/>
        <end position="636"/>
    </location>
</feature>
<feature type="compositionally biased region" description="Basic and acidic residues" evidence="1">
    <location>
        <begin position="687"/>
        <end position="710"/>
    </location>
</feature>
<keyword evidence="2" id="KW-1133">Transmembrane helix</keyword>
<evidence type="ECO:0000256" key="1">
    <source>
        <dbReference type="SAM" id="MobiDB-lite"/>
    </source>
</evidence>
<sequence length="850" mass="97588">MGAPAYDYHDSSSKRLLPKDALGRRFIQYFYHGWSFIEALVPEWGERPSWRTEKRYPMEPRNIWSKYQDPELLLGLSFDKYTNYFVLDIDRKSRNHPENSRENFKGILHALEDIGMVRAVVVNSSESEGIHLYYFMPYPVYSIALAVAVKQTLFQAGFRLKSGQLEIFPNPKHYNPDKKTSFRSHRLPLQKNSFLLDWDLQPISNSVETLLDWADLTASSQDMESLGEALKAAQEWLSAQYYLRRGKNSAEQWCWDLEETIEQGWTGSGQTNDMLLALAKYGIIFKHHLGEELVEYMLSTALSSSGYTEFCNHQHEIEKRVRERARSAENYPYYPYRGEPPRPRTYKEQFGKDGVDNVIQLHPSKERHLITIERIRAVIAMLKSEGAFPETAYKRTQAIIKKSKAAYGKGVSQTTLHKKEYLPLWHPGYENREDVNTDKGVEKYSILPDPWDTASEERKSAPERVWESLQVVDLLDKAGVKPEPLQGEAFKRLHVTSYYEGLCLPPACQVGGLGESVSDDEVQPQAADLRGAAASSSESEIIGFNNQQPQEKAWSSGEQVIFLYLLIFQILSTGEITDLKFLIFLTEKLQSESDFEIKAILQIITNLKNQDLEIIFIYILISGIFSITEIINFNYFNFLIEIIYSQCSFEQFNDKKNLSASSGGSTPKNDKHKLSIIKTGSSPDTENTDKSSHPAYKTSREADNLEEGKNHSSVPSSSSQTPQEESSNSLLLENVSQTSTTVEHFSENNNCQRIGFTPDEYIKAIHFKLAAQKKAKEYHQEFFALKNIRLMPQQKQDYENVIKYYLMLFSSHNPAKQEAILWFAHHQELVTNARELGLWDYLEQLPPPDF</sequence>
<accession>A0A1Z4M2B6</accession>
<dbReference type="Proteomes" id="UP000218418">
    <property type="component" value="Plasmid plasmid1"/>
</dbReference>
<keyword evidence="2" id="KW-0472">Membrane</keyword>
<gene>
    <name evidence="3" type="ORF">NIES267_71530</name>
</gene>
<dbReference type="OrthoDB" id="425592at2"/>
<feature type="compositionally biased region" description="Low complexity" evidence="1">
    <location>
        <begin position="712"/>
        <end position="729"/>
    </location>
</feature>
<dbReference type="EMBL" id="AP018228">
    <property type="protein sequence ID" value="BAY87629.1"/>
    <property type="molecule type" value="Genomic_DNA"/>
</dbReference>